<organism evidence="1 2">
    <name type="scientific">Williamsia sterculiae</name>
    <dbReference type="NCBI Taxonomy" id="1344003"/>
    <lineage>
        <taxon>Bacteria</taxon>
        <taxon>Bacillati</taxon>
        <taxon>Actinomycetota</taxon>
        <taxon>Actinomycetes</taxon>
        <taxon>Mycobacteriales</taxon>
        <taxon>Nocardiaceae</taxon>
        <taxon>Williamsia</taxon>
    </lineage>
</organism>
<protein>
    <submittedName>
        <fullName evidence="1">Uncharacterized protein</fullName>
    </submittedName>
</protein>
<evidence type="ECO:0000313" key="2">
    <source>
        <dbReference type="Proteomes" id="UP000186218"/>
    </source>
</evidence>
<dbReference type="EMBL" id="FTNT01000008">
    <property type="protein sequence ID" value="SIS12177.1"/>
    <property type="molecule type" value="Genomic_DNA"/>
</dbReference>
<sequence length="99" mass="10988">MGFKQIRTSDLTGVELKEADVVTVAVKSAGKVFDAAAEELSALKRLTNVIELEFRHPDGELETVLCSKTEFEKLVSTAQLDTFDNLRGRRSGFSPRRSE</sequence>
<reference evidence="1 2" key="1">
    <citation type="submission" date="2017-01" db="EMBL/GenBank/DDBJ databases">
        <authorList>
            <person name="Mah S.A."/>
            <person name="Swanson W.J."/>
            <person name="Moy G.W."/>
            <person name="Vacquier V.D."/>
        </authorList>
    </citation>
    <scope>NUCLEOTIDE SEQUENCE [LARGE SCALE GENOMIC DNA]</scope>
    <source>
        <strain evidence="1 2">CPCC 203464</strain>
    </source>
</reference>
<dbReference type="OrthoDB" id="4965382at2"/>
<dbReference type="RefSeq" id="WP_076480549.1">
    <property type="nucleotide sequence ID" value="NZ_FTNT01000008.1"/>
</dbReference>
<accession>A0A1N7GHW3</accession>
<keyword evidence="2" id="KW-1185">Reference proteome</keyword>
<dbReference type="AlphaFoldDB" id="A0A1N7GHW3"/>
<name>A0A1N7GHW3_9NOCA</name>
<proteinExistence type="predicted"/>
<evidence type="ECO:0000313" key="1">
    <source>
        <dbReference type="EMBL" id="SIS12177.1"/>
    </source>
</evidence>
<gene>
    <name evidence="1" type="ORF">SAMN05445060_2809</name>
</gene>
<dbReference type="Proteomes" id="UP000186218">
    <property type="component" value="Unassembled WGS sequence"/>
</dbReference>